<name>A0ABW5SWV8_9BACI</name>
<protein>
    <recommendedName>
        <fullName evidence="3">Phage protein</fullName>
    </recommendedName>
</protein>
<comment type="caution">
    <text evidence="1">The sequence shown here is derived from an EMBL/GenBank/DDBJ whole genome shotgun (WGS) entry which is preliminary data.</text>
</comment>
<reference evidence="2" key="1">
    <citation type="journal article" date="2019" name="Int. J. Syst. Evol. Microbiol.">
        <title>The Global Catalogue of Microorganisms (GCM) 10K type strain sequencing project: providing services to taxonomists for standard genome sequencing and annotation.</title>
        <authorList>
            <consortium name="The Broad Institute Genomics Platform"/>
            <consortium name="The Broad Institute Genome Sequencing Center for Infectious Disease"/>
            <person name="Wu L."/>
            <person name="Ma J."/>
        </authorList>
    </citation>
    <scope>NUCLEOTIDE SEQUENCE [LARGE SCALE GENOMIC DNA]</scope>
    <source>
        <strain evidence="2">KCTC 33792</strain>
    </source>
</reference>
<proteinExistence type="predicted"/>
<evidence type="ECO:0008006" key="3">
    <source>
        <dbReference type="Google" id="ProtNLM"/>
    </source>
</evidence>
<sequence length="190" mass="21622">MEINKTATQDFSFLLREIGQEIKINDQSETAIITKNTYTNDYDDRILSTLIPVQRGDMIEYNNANWVVYSDIAGEQRFKYKAQIRHLPHTLSIQVDTKTEVVGEDSLGRPITEETPIFTDVDCYAQQNSVMTTEGQIRLVNGDIIFTTADNEQAKDISVNDTFEFNGTVYQIYAVDRTDLGLIHINAEVN</sequence>
<gene>
    <name evidence="1" type="ORF">ACFSUB_00525</name>
</gene>
<evidence type="ECO:0000313" key="2">
    <source>
        <dbReference type="Proteomes" id="UP001597520"/>
    </source>
</evidence>
<dbReference type="Proteomes" id="UP001597520">
    <property type="component" value="Unassembled WGS sequence"/>
</dbReference>
<dbReference type="RefSeq" id="WP_380711241.1">
    <property type="nucleotide sequence ID" value="NZ_JBHUML010000002.1"/>
</dbReference>
<accession>A0ABW5SWV8</accession>
<organism evidence="1 2">
    <name type="scientific">Salibacterium lacus</name>
    <dbReference type="NCBI Taxonomy" id="1898109"/>
    <lineage>
        <taxon>Bacteria</taxon>
        <taxon>Bacillati</taxon>
        <taxon>Bacillota</taxon>
        <taxon>Bacilli</taxon>
        <taxon>Bacillales</taxon>
        <taxon>Bacillaceae</taxon>
    </lineage>
</organism>
<keyword evidence="2" id="KW-1185">Reference proteome</keyword>
<evidence type="ECO:0000313" key="1">
    <source>
        <dbReference type="EMBL" id="MFD2703935.1"/>
    </source>
</evidence>
<dbReference type="EMBL" id="JBHUML010000002">
    <property type="protein sequence ID" value="MFD2703935.1"/>
    <property type="molecule type" value="Genomic_DNA"/>
</dbReference>